<sequence>MPNKIIPYKPELRELARSLRKNSTLSEVILWQNIRKRALGVQFHRQVPMLDYIVDFYCHEIGLAIEIDGSSHDHKFLYDARRQGRLEKEGVHFIRFTDEEVKKELFSVLLALEEKVRELLEENQE</sequence>
<feature type="domain" description="DUF559" evidence="1">
    <location>
        <begin position="12"/>
        <end position="114"/>
    </location>
</feature>
<dbReference type="EMBL" id="JBHULH010000012">
    <property type="protein sequence ID" value="MFD2568807.1"/>
    <property type="molecule type" value="Genomic_DNA"/>
</dbReference>
<dbReference type="GO" id="GO:0004519">
    <property type="term" value="F:endonuclease activity"/>
    <property type="evidence" value="ECO:0007669"/>
    <property type="project" value="UniProtKB-KW"/>
</dbReference>
<keyword evidence="2" id="KW-0378">Hydrolase</keyword>
<organism evidence="2 3">
    <name type="scientific">Pseudotenacibaculum haliotis</name>
    <dbReference type="NCBI Taxonomy" id="1862138"/>
    <lineage>
        <taxon>Bacteria</taxon>
        <taxon>Pseudomonadati</taxon>
        <taxon>Bacteroidota</taxon>
        <taxon>Flavobacteriia</taxon>
        <taxon>Flavobacteriales</taxon>
        <taxon>Flavobacteriaceae</taxon>
        <taxon>Pseudotenacibaculum</taxon>
    </lineage>
</organism>
<gene>
    <name evidence="2" type="ORF">ACFSRZ_15635</name>
</gene>
<evidence type="ECO:0000313" key="3">
    <source>
        <dbReference type="Proteomes" id="UP001597508"/>
    </source>
</evidence>
<evidence type="ECO:0000313" key="2">
    <source>
        <dbReference type="EMBL" id="MFD2568807.1"/>
    </source>
</evidence>
<keyword evidence="2" id="KW-0540">Nuclease</keyword>
<name>A0ABW5LZN0_9FLAO</name>
<accession>A0ABW5LZN0</accession>
<dbReference type="PANTHER" id="PTHR38590:SF1">
    <property type="entry name" value="BLL0828 PROTEIN"/>
    <property type="match status" value="1"/>
</dbReference>
<keyword evidence="3" id="KW-1185">Reference proteome</keyword>
<comment type="caution">
    <text evidence="2">The sequence shown here is derived from an EMBL/GenBank/DDBJ whole genome shotgun (WGS) entry which is preliminary data.</text>
</comment>
<dbReference type="SUPFAM" id="SSF52980">
    <property type="entry name" value="Restriction endonuclease-like"/>
    <property type="match status" value="1"/>
</dbReference>
<reference evidence="3" key="1">
    <citation type="journal article" date="2019" name="Int. J. Syst. Evol. Microbiol.">
        <title>The Global Catalogue of Microorganisms (GCM) 10K type strain sequencing project: providing services to taxonomists for standard genome sequencing and annotation.</title>
        <authorList>
            <consortium name="The Broad Institute Genomics Platform"/>
            <consortium name="The Broad Institute Genome Sequencing Center for Infectious Disease"/>
            <person name="Wu L."/>
            <person name="Ma J."/>
        </authorList>
    </citation>
    <scope>NUCLEOTIDE SEQUENCE [LARGE SCALE GENOMIC DNA]</scope>
    <source>
        <strain evidence="3">KCTC 52127</strain>
    </source>
</reference>
<dbReference type="Proteomes" id="UP001597508">
    <property type="component" value="Unassembled WGS sequence"/>
</dbReference>
<dbReference type="InterPro" id="IPR047216">
    <property type="entry name" value="Endonuclease_DUF559_bact"/>
</dbReference>
<keyword evidence="2" id="KW-0255">Endonuclease</keyword>
<dbReference type="CDD" id="cd01038">
    <property type="entry name" value="Endonuclease_DUF559"/>
    <property type="match status" value="1"/>
</dbReference>
<dbReference type="Gene3D" id="3.40.960.10">
    <property type="entry name" value="VSR Endonuclease"/>
    <property type="match status" value="1"/>
</dbReference>
<dbReference type="RefSeq" id="WP_379667513.1">
    <property type="nucleotide sequence ID" value="NZ_JBHULH010000012.1"/>
</dbReference>
<dbReference type="Pfam" id="PF04480">
    <property type="entry name" value="DUF559"/>
    <property type="match status" value="1"/>
</dbReference>
<proteinExistence type="predicted"/>
<dbReference type="InterPro" id="IPR007569">
    <property type="entry name" value="DUF559"/>
</dbReference>
<protein>
    <submittedName>
        <fullName evidence="2">Endonuclease domain-containing protein</fullName>
    </submittedName>
</protein>
<evidence type="ECO:0000259" key="1">
    <source>
        <dbReference type="Pfam" id="PF04480"/>
    </source>
</evidence>
<dbReference type="PANTHER" id="PTHR38590">
    <property type="entry name" value="BLL0828 PROTEIN"/>
    <property type="match status" value="1"/>
</dbReference>
<dbReference type="InterPro" id="IPR011335">
    <property type="entry name" value="Restrct_endonuc-II-like"/>
</dbReference>